<feature type="compositionally biased region" description="Polar residues" evidence="1">
    <location>
        <begin position="197"/>
        <end position="208"/>
    </location>
</feature>
<organism evidence="2 3">
    <name type="scientific">Mycena chlorophos</name>
    <name type="common">Agaric fungus</name>
    <name type="synonym">Agaricus chlorophos</name>
    <dbReference type="NCBI Taxonomy" id="658473"/>
    <lineage>
        <taxon>Eukaryota</taxon>
        <taxon>Fungi</taxon>
        <taxon>Dikarya</taxon>
        <taxon>Basidiomycota</taxon>
        <taxon>Agaricomycotina</taxon>
        <taxon>Agaricomycetes</taxon>
        <taxon>Agaricomycetidae</taxon>
        <taxon>Agaricales</taxon>
        <taxon>Marasmiineae</taxon>
        <taxon>Mycenaceae</taxon>
        <taxon>Mycena</taxon>
    </lineage>
</organism>
<keyword evidence="3" id="KW-1185">Reference proteome</keyword>
<feature type="compositionally biased region" description="Basic residues" evidence="1">
    <location>
        <begin position="147"/>
        <end position="170"/>
    </location>
</feature>
<feature type="compositionally biased region" description="Basic and acidic residues" evidence="1">
    <location>
        <begin position="171"/>
        <end position="186"/>
    </location>
</feature>
<reference evidence="2" key="1">
    <citation type="submission" date="2014-09" db="EMBL/GenBank/DDBJ databases">
        <title>Genome sequence of the luminous mushroom Mycena chlorophos for searching fungal bioluminescence genes.</title>
        <authorList>
            <person name="Tanaka Y."/>
            <person name="Kasuga D."/>
            <person name="Oba Y."/>
            <person name="Hase S."/>
            <person name="Sato K."/>
            <person name="Oba Y."/>
            <person name="Sakakibara Y."/>
        </authorList>
    </citation>
    <scope>NUCLEOTIDE SEQUENCE</scope>
</reference>
<protein>
    <submittedName>
        <fullName evidence="2">Uncharacterized protein</fullName>
    </submittedName>
</protein>
<feature type="compositionally biased region" description="Low complexity" evidence="1">
    <location>
        <begin position="50"/>
        <end position="60"/>
    </location>
</feature>
<sequence length="244" mass="25871">MVTTRGQAHRIESDKATAHINAAADLPDNLSTLPAPGGSALKPLAPEPVSSSSPSSDTSDGGAGKRKSPEDEDDDGGGEEGGKDPASDSDGSGPARAKKRVKIEAPTTGEVVALDARELPVDASEAELEELDAHTGTSSDEAGGGKSRTKTSPKKSKGRRPATKSKKKKNIKVDEMDLRPRTRSADQEEEEEETETQPAGDSETNNSVLAAMDDDGLEAEKPLSACYDWRMTWTTSICRRRLDR</sequence>
<name>A0ABQ0L2P6_MYCCL</name>
<feature type="region of interest" description="Disordered" evidence="1">
    <location>
        <begin position="1"/>
        <end position="216"/>
    </location>
</feature>
<evidence type="ECO:0000313" key="2">
    <source>
        <dbReference type="EMBL" id="GAT44709.1"/>
    </source>
</evidence>
<evidence type="ECO:0000313" key="3">
    <source>
        <dbReference type="Proteomes" id="UP000815677"/>
    </source>
</evidence>
<dbReference type="Proteomes" id="UP000815677">
    <property type="component" value="Unassembled WGS sequence"/>
</dbReference>
<evidence type="ECO:0000256" key="1">
    <source>
        <dbReference type="SAM" id="MobiDB-lite"/>
    </source>
</evidence>
<gene>
    <name evidence="2" type="ORF">MCHLO_02321</name>
</gene>
<dbReference type="EMBL" id="DF840056">
    <property type="protein sequence ID" value="GAT44709.1"/>
    <property type="molecule type" value="Genomic_DNA"/>
</dbReference>
<proteinExistence type="predicted"/>
<accession>A0ABQ0L2P6</accession>